<comment type="caution">
    <text evidence="3">The sequence shown here is derived from an EMBL/GenBank/DDBJ whole genome shotgun (WGS) entry which is preliminary data.</text>
</comment>
<dbReference type="RefSeq" id="WP_188534300.1">
    <property type="nucleotide sequence ID" value="NZ_BMEQ01000002.1"/>
</dbReference>
<dbReference type="EMBL" id="BMEQ01000002">
    <property type="protein sequence ID" value="GGG46022.1"/>
    <property type="molecule type" value="Genomic_DNA"/>
</dbReference>
<reference evidence="3" key="1">
    <citation type="journal article" date="2014" name="Int. J. Syst. Evol. Microbiol.">
        <title>Complete genome sequence of Corynebacterium casei LMG S-19264T (=DSM 44701T), isolated from a smear-ripened cheese.</title>
        <authorList>
            <consortium name="US DOE Joint Genome Institute (JGI-PGF)"/>
            <person name="Walter F."/>
            <person name="Albersmeier A."/>
            <person name="Kalinowski J."/>
            <person name="Ruckert C."/>
        </authorList>
    </citation>
    <scope>NUCLEOTIDE SEQUENCE</scope>
    <source>
        <strain evidence="3">CGMCC 1.12187</strain>
    </source>
</reference>
<evidence type="ECO:0000313" key="3">
    <source>
        <dbReference type="EMBL" id="GGG46022.1"/>
    </source>
</evidence>
<name>A0A917LN58_9MICC</name>
<reference evidence="3" key="2">
    <citation type="submission" date="2020-09" db="EMBL/GenBank/DDBJ databases">
        <authorList>
            <person name="Sun Q."/>
            <person name="Zhou Y."/>
        </authorList>
    </citation>
    <scope>NUCLEOTIDE SEQUENCE</scope>
    <source>
        <strain evidence="3">CGMCC 1.12187</strain>
    </source>
</reference>
<sequence>MRGAPGLLRAERARALHRAELGWFVMVLVLVTVVSTTFNWAFVDRRPEDPVRAWLGGIQDGRSRQLLSHAAEVRADPTLGIFSNRVYRGAAGRISGHEILDVRPDGDRAEVRARVWWDDPEGGPRREEVHAYAVHRVERTGPLNDRWELDSPDAAVVSVHLPAALDELSVNGESLRPAADRRVPDPEGPGGTWRFEALPGEYAIGLPGTSYYRVAEPLAPRTVAFRDPQPVAVALDIEPSPRLWEETDQRIHDWLLGCAGADELAPEGCPASRRYTASGEPLVPAPTPGEGPGASLPPGREGADITDVRWRILSRPGLVLVQDEADPLLWRADPWRPAVAELTYREDGERVVERIEFPLRASARSTGRSAEFSVGTGPAG</sequence>
<proteinExistence type="predicted"/>
<evidence type="ECO:0000313" key="4">
    <source>
        <dbReference type="Proteomes" id="UP000638848"/>
    </source>
</evidence>
<evidence type="ECO:0000256" key="2">
    <source>
        <dbReference type="SAM" id="Phobius"/>
    </source>
</evidence>
<accession>A0A917LN58</accession>
<protein>
    <submittedName>
        <fullName evidence="3">Uncharacterized protein</fullName>
    </submittedName>
</protein>
<keyword evidence="4" id="KW-1185">Reference proteome</keyword>
<organism evidence="3 4">
    <name type="scientific">Kocuria dechangensis</name>
    <dbReference type="NCBI Taxonomy" id="1176249"/>
    <lineage>
        <taxon>Bacteria</taxon>
        <taxon>Bacillati</taxon>
        <taxon>Actinomycetota</taxon>
        <taxon>Actinomycetes</taxon>
        <taxon>Micrococcales</taxon>
        <taxon>Micrococcaceae</taxon>
        <taxon>Kocuria</taxon>
    </lineage>
</organism>
<evidence type="ECO:0000256" key="1">
    <source>
        <dbReference type="SAM" id="MobiDB-lite"/>
    </source>
</evidence>
<keyword evidence="2" id="KW-0472">Membrane</keyword>
<keyword evidence="2" id="KW-0812">Transmembrane</keyword>
<dbReference type="AlphaFoldDB" id="A0A917LN58"/>
<feature type="region of interest" description="Disordered" evidence="1">
    <location>
        <begin position="276"/>
        <end position="301"/>
    </location>
</feature>
<feature type="transmembrane region" description="Helical" evidence="2">
    <location>
        <begin position="21"/>
        <end position="42"/>
    </location>
</feature>
<keyword evidence="2" id="KW-1133">Transmembrane helix</keyword>
<gene>
    <name evidence="3" type="ORF">GCM10011374_05440</name>
</gene>
<dbReference type="Proteomes" id="UP000638848">
    <property type="component" value="Unassembled WGS sequence"/>
</dbReference>